<evidence type="ECO:0000259" key="3">
    <source>
        <dbReference type="PROSITE" id="PS51186"/>
    </source>
</evidence>
<dbReference type="CDD" id="cd04301">
    <property type="entry name" value="NAT_SF"/>
    <property type="match status" value="1"/>
</dbReference>
<comment type="caution">
    <text evidence="4">The sequence shown here is derived from an EMBL/GenBank/DDBJ whole genome shotgun (WGS) entry which is preliminary data.</text>
</comment>
<dbReference type="PANTHER" id="PTHR43877">
    <property type="entry name" value="AMINOALKYLPHOSPHONATE N-ACETYLTRANSFERASE-RELATED-RELATED"/>
    <property type="match status" value="1"/>
</dbReference>
<evidence type="ECO:0000256" key="2">
    <source>
        <dbReference type="ARBA" id="ARBA00023315"/>
    </source>
</evidence>
<evidence type="ECO:0000313" key="4">
    <source>
        <dbReference type="EMBL" id="RXN90503.1"/>
    </source>
</evidence>
<dbReference type="RefSeq" id="WP_129150936.1">
    <property type="nucleotide sequence ID" value="NZ_JBHSDO010000014.1"/>
</dbReference>
<organism evidence="4 5">
    <name type="scientific">Achromobacter aloeverae</name>
    <dbReference type="NCBI Taxonomy" id="1750518"/>
    <lineage>
        <taxon>Bacteria</taxon>
        <taxon>Pseudomonadati</taxon>
        <taxon>Pseudomonadota</taxon>
        <taxon>Betaproteobacteria</taxon>
        <taxon>Burkholderiales</taxon>
        <taxon>Alcaligenaceae</taxon>
        <taxon>Achromobacter</taxon>
    </lineage>
</organism>
<feature type="domain" description="N-acetyltransferase" evidence="3">
    <location>
        <begin position="17"/>
        <end position="160"/>
    </location>
</feature>
<keyword evidence="1 4" id="KW-0808">Transferase</keyword>
<dbReference type="EMBL" id="PYAL01000003">
    <property type="protein sequence ID" value="RXN90503.1"/>
    <property type="molecule type" value="Genomic_DNA"/>
</dbReference>
<reference evidence="4 5" key="1">
    <citation type="journal article" date="2017" name="Int. J. Syst. Evol. Microbiol.">
        <title>Achromobacter aloeverae sp. nov., isolated from the root of Aloe vera (L.) Burm.f.</title>
        <authorList>
            <person name="Kuncharoen N."/>
            <person name="Muramatsu Y."/>
            <person name="Shibata C."/>
            <person name="Kamakura Y."/>
            <person name="Nakagawa Y."/>
            <person name="Tanasupawat S."/>
        </authorList>
    </citation>
    <scope>NUCLEOTIDE SEQUENCE [LARGE SCALE GENOMIC DNA]</scope>
    <source>
        <strain evidence="4 5">AVA-1</strain>
    </source>
</reference>
<keyword evidence="5" id="KW-1185">Reference proteome</keyword>
<dbReference type="InterPro" id="IPR016181">
    <property type="entry name" value="Acyl_CoA_acyltransferase"/>
</dbReference>
<dbReference type="AlphaFoldDB" id="A0A4Q1HKT9"/>
<accession>A0A4Q1HKT9</accession>
<evidence type="ECO:0000313" key="5">
    <source>
        <dbReference type="Proteomes" id="UP000290849"/>
    </source>
</evidence>
<dbReference type="Gene3D" id="3.40.630.30">
    <property type="match status" value="1"/>
</dbReference>
<dbReference type="GO" id="GO:0016747">
    <property type="term" value="F:acyltransferase activity, transferring groups other than amino-acyl groups"/>
    <property type="evidence" value="ECO:0007669"/>
    <property type="project" value="InterPro"/>
</dbReference>
<evidence type="ECO:0000256" key="1">
    <source>
        <dbReference type="ARBA" id="ARBA00022679"/>
    </source>
</evidence>
<sequence>MDKTYKDRDGVADAAAVTLRQATRDDVPALMALRRATMLEHLRSAGAPDDEASLLARVEYRLEDAQLAYLGDELIGLFKAHEMGDAWMLVQVQIAPARQGQGWGAALIGRLLERAASEGRSVVLHVLKTNPARRLYERLGFVIEGASEDGLEYVMRWRAAPKAA</sequence>
<protein>
    <submittedName>
        <fullName evidence="4">GNAT family N-acetyltransferase</fullName>
    </submittedName>
</protein>
<gene>
    <name evidence="4" type="ORF">C7R54_13495</name>
</gene>
<keyword evidence="2" id="KW-0012">Acyltransferase</keyword>
<dbReference type="OrthoDB" id="5525374at2"/>
<dbReference type="Proteomes" id="UP000290849">
    <property type="component" value="Unassembled WGS sequence"/>
</dbReference>
<dbReference type="InterPro" id="IPR050832">
    <property type="entry name" value="Bact_Acetyltransf"/>
</dbReference>
<dbReference type="SUPFAM" id="SSF55729">
    <property type="entry name" value="Acyl-CoA N-acyltransferases (Nat)"/>
    <property type="match status" value="1"/>
</dbReference>
<dbReference type="PROSITE" id="PS51186">
    <property type="entry name" value="GNAT"/>
    <property type="match status" value="1"/>
</dbReference>
<name>A0A4Q1HKT9_9BURK</name>
<proteinExistence type="predicted"/>
<dbReference type="Pfam" id="PF00583">
    <property type="entry name" value="Acetyltransf_1"/>
    <property type="match status" value="1"/>
</dbReference>
<dbReference type="InterPro" id="IPR000182">
    <property type="entry name" value="GNAT_dom"/>
</dbReference>